<sequence length="200" mass="21632">MKFTTAAIAISVAALAAASPLKARQDEDNPDIIPLFWTSRLFTIAPGTDFDNKFLQAANGGLLIGLPDQGASCGPEPRNYATFVFGNNTLSLYTDNPPQQFYTAPGGMGQGNIRYTTGAEPLPSNSLREGFFIDDNGLLKLQFSPTGPVAGLQACPISPDAPGQYKVWMDTFEHPAGQNCTKFEARVDNDWNAEKCKYTE</sequence>
<dbReference type="EMBL" id="KI964130">
    <property type="protein sequence ID" value="EUC40927.1"/>
    <property type="molecule type" value="Genomic_DNA"/>
</dbReference>
<gene>
    <name evidence="2" type="ORF">COCMIDRAFT_40815</name>
</gene>
<dbReference type="RefSeq" id="XP_007692542.1">
    <property type="nucleotide sequence ID" value="XM_007694352.1"/>
</dbReference>
<feature type="chain" id="PRO_5004889067" description="Cell wall protein PhiA" evidence="1">
    <location>
        <begin position="19"/>
        <end position="200"/>
    </location>
</feature>
<proteinExistence type="predicted"/>
<reference evidence="2 3" key="1">
    <citation type="journal article" date="2013" name="PLoS Genet.">
        <title>Comparative genome structure, secondary metabolite, and effector coding capacity across Cochliobolus pathogens.</title>
        <authorList>
            <person name="Condon B.J."/>
            <person name="Leng Y."/>
            <person name="Wu D."/>
            <person name="Bushley K.E."/>
            <person name="Ohm R.A."/>
            <person name="Otillar R."/>
            <person name="Martin J."/>
            <person name="Schackwitz W."/>
            <person name="Grimwood J."/>
            <person name="MohdZainudin N."/>
            <person name="Xue C."/>
            <person name="Wang R."/>
            <person name="Manning V.A."/>
            <person name="Dhillon B."/>
            <person name="Tu Z.J."/>
            <person name="Steffenson B.J."/>
            <person name="Salamov A."/>
            <person name="Sun H."/>
            <person name="Lowry S."/>
            <person name="LaButti K."/>
            <person name="Han J."/>
            <person name="Copeland A."/>
            <person name="Lindquist E."/>
            <person name="Barry K."/>
            <person name="Schmutz J."/>
            <person name="Baker S.E."/>
            <person name="Ciuffetti L.M."/>
            <person name="Grigoriev I.V."/>
            <person name="Zhong S."/>
            <person name="Turgeon B.G."/>
        </authorList>
    </citation>
    <scope>NUCLEOTIDE SEQUENCE [LARGE SCALE GENOMIC DNA]</scope>
    <source>
        <strain evidence="2 3">ATCC 44560</strain>
    </source>
</reference>
<dbReference type="HOGENOM" id="CLU_097238_1_0_1"/>
<protein>
    <recommendedName>
        <fullName evidence="4">Cell wall protein PhiA</fullName>
    </recommendedName>
</protein>
<dbReference type="GeneID" id="19123945"/>
<evidence type="ECO:0000256" key="1">
    <source>
        <dbReference type="SAM" id="SignalP"/>
    </source>
</evidence>
<accession>W6YNK1</accession>
<feature type="signal peptide" evidence="1">
    <location>
        <begin position="1"/>
        <end position="18"/>
    </location>
</feature>
<dbReference type="OrthoDB" id="4093325at2759"/>
<keyword evidence="3" id="KW-1185">Reference proteome</keyword>
<name>W6YNK1_COCMI</name>
<dbReference type="KEGG" id="bor:COCMIDRAFT_40815"/>
<evidence type="ECO:0000313" key="2">
    <source>
        <dbReference type="EMBL" id="EUC40927.1"/>
    </source>
</evidence>
<organism evidence="2 3">
    <name type="scientific">Bipolaris oryzae ATCC 44560</name>
    <dbReference type="NCBI Taxonomy" id="930090"/>
    <lineage>
        <taxon>Eukaryota</taxon>
        <taxon>Fungi</taxon>
        <taxon>Dikarya</taxon>
        <taxon>Ascomycota</taxon>
        <taxon>Pezizomycotina</taxon>
        <taxon>Dothideomycetes</taxon>
        <taxon>Pleosporomycetidae</taxon>
        <taxon>Pleosporales</taxon>
        <taxon>Pleosporineae</taxon>
        <taxon>Pleosporaceae</taxon>
        <taxon>Bipolaris</taxon>
    </lineage>
</organism>
<dbReference type="Proteomes" id="UP000054032">
    <property type="component" value="Unassembled WGS sequence"/>
</dbReference>
<evidence type="ECO:0008006" key="4">
    <source>
        <dbReference type="Google" id="ProtNLM"/>
    </source>
</evidence>
<evidence type="ECO:0000313" key="3">
    <source>
        <dbReference type="Proteomes" id="UP000054032"/>
    </source>
</evidence>
<keyword evidence="1" id="KW-0732">Signal</keyword>
<dbReference type="AlphaFoldDB" id="W6YNK1"/>
<dbReference type="eggNOG" id="ENOG502SNZ2">
    <property type="taxonomic scope" value="Eukaryota"/>
</dbReference>